<dbReference type="Gene3D" id="2.40.128.110">
    <property type="entry name" value="Lipid/polyisoprenoid-binding, YceI-like"/>
    <property type="match status" value="1"/>
</dbReference>
<dbReference type="STRING" id="579105.SAMN04488096_107175"/>
<evidence type="ECO:0000256" key="1">
    <source>
        <dbReference type="SAM" id="SignalP"/>
    </source>
</evidence>
<gene>
    <name evidence="3" type="ORF">SAMN04488096_107175</name>
</gene>
<name>A0A1M6G757_9FLAO</name>
<proteinExistence type="predicted"/>
<dbReference type="SUPFAM" id="SSF101874">
    <property type="entry name" value="YceI-like"/>
    <property type="match status" value="1"/>
</dbReference>
<dbReference type="PANTHER" id="PTHR34406">
    <property type="entry name" value="PROTEIN YCEI"/>
    <property type="match status" value="1"/>
</dbReference>
<feature type="domain" description="Lipid/polyisoprenoid-binding YceI-like" evidence="2">
    <location>
        <begin position="20"/>
        <end position="181"/>
    </location>
</feature>
<dbReference type="EMBL" id="FQYY01000007">
    <property type="protein sequence ID" value="SHJ05795.1"/>
    <property type="molecule type" value="Genomic_DNA"/>
</dbReference>
<dbReference type="SMART" id="SM00867">
    <property type="entry name" value="YceI"/>
    <property type="match status" value="1"/>
</dbReference>
<feature type="chain" id="PRO_5013291278" evidence="1">
    <location>
        <begin position="19"/>
        <end position="182"/>
    </location>
</feature>
<accession>A0A1M6G757</accession>
<evidence type="ECO:0000313" key="3">
    <source>
        <dbReference type="EMBL" id="SHJ05795.1"/>
    </source>
</evidence>
<keyword evidence="4" id="KW-1185">Reference proteome</keyword>
<organism evidence="3 4">
    <name type="scientific">Mesonia phycicola</name>
    <dbReference type="NCBI Taxonomy" id="579105"/>
    <lineage>
        <taxon>Bacteria</taxon>
        <taxon>Pseudomonadati</taxon>
        <taxon>Bacteroidota</taxon>
        <taxon>Flavobacteriia</taxon>
        <taxon>Flavobacteriales</taxon>
        <taxon>Flavobacteriaceae</taxon>
        <taxon>Mesonia</taxon>
    </lineage>
</organism>
<keyword evidence="1" id="KW-0732">Signal</keyword>
<sequence>MRILIALAFCLTMQLVVAQEYKVVSNNSKVSVTGTSSLHDWECVVNTFEGNMSATVENNEIKQIENFNFQFKVKSLDSGKSSMNKNTYEALKEDKYPTITYKGSSVVINGGTATFTGTMTIAGTAKKFTSKAKINYSNGKITLSGSEEFKLTDFNIEPPTAVFGTIKTGDVVAIHYNIQLNK</sequence>
<dbReference type="Proteomes" id="UP000184225">
    <property type="component" value="Unassembled WGS sequence"/>
</dbReference>
<evidence type="ECO:0000313" key="4">
    <source>
        <dbReference type="Proteomes" id="UP000184225"/>
    </source>
</evidence>
<evidence type="ECO:0000259" key="2">
    <source>
        <dbReference type="SMART" id="SM00867"/>
    </source>
</evidence>
<dbReference type="OrthoDB" id="9794147at2"/>
<feature type="signal peptide" evidence="1">
    <location>
        <begin position="1"/>
        <end position="18"/>
    </location>
</feature>
<dbReference type="AlphaFoldDB" id="A0A1M6G757"/>
<dbReference type="Pfam" id="PF04264">
    <property type="entry name" value="YceI"/>
    <property type="match status" value="1"/>
</dbReference>
<dbReference type="InterPro" id="IPR036761">
    <property type="entry name" value="TTHA0802/YceI-like_sf"/>
</dbReference>
<reference evidence="3 4" key="1">
    <citation type="submission" date="2016-11" db="EMBL/GenBank/DDBJ databases">
        <authorList>
            <person name="Jaros S."/>
            <person name="Januszkiewicz K."/>
            <person name="Wedrychowicz H."/>
        </authorList>
    </citation>
    <scope>NUCLEOTIDE SEQUENCE [LARGE SCALE GENOMIC DNA]</scope>
    <source>
        <strain evidence="3 4">DSM 21425</strain>
    </source>
</reference>
<dbReference type="InterPro" id="IPR007372">
    <property type="entry name" value="Lipid/polyisoprenoid-bd_YceI"/>
</dbReference>
<dbReference type="PANTHER" id="PTHR34406:SF1">
    <property type="entry name" value="PROTEIN YCEI"/>
    <property type="match status" value="1"/>
</dbReference>
<dbReference type="RefSeq" id="WP_073152239.1">
    <property type="nucleotide sequence ID" value="NZ_FQYY01000007.1"/>
</dbReference>
<protein>
    <submittedName>
        <fullName evidence="3">YceI-like domain-containing protein</fullName>
    </submittedName>
</protein>